<feature type="domain" description="MmgE/PrpD C-terminal" evidence="3">
    <location>
        <begin position="290"/>
        <end position="455"/>
    </location>
</feature>
<sequence length="475" mass="51080">MVLEQAPRGTLMQTATHIEHDPSAEATAARQLARRFAGMNYDSLPEQARSAMKRLLLDYLGVALAGSQTESGRIARAYAASDGGHTDSTLIGGAGKVPAGQAAFANAISSHSIELDDIDVFAYFHFSPPVFSAALAAAQECSADGRKLLVALAAGCEMMERVSRAANPSLRDRSYHSTPTCGVFGAAIAAGTLWDLDESRIVSAIGLAGAQACGILEFHGPAMQKRFSPGPGARGGITAARMAQLGFTGQDSVLEGPRGFLTAYTDIHDAARLTDGLDEPFQLDIEFKPYACARPIHNAIDCALRIRERQHPDLAAIRSITVARHPSWAHKHQNKTPASYHAAQMSMHYSVAVALRDGRALLEEFSDANLRDPALQRLMQVTDITTDPGLPRGVSCRMTVTMNDGRNWTEQVDYPKGSIQEPMSDAEIEAKFMRLAEPVIGKSAAARLAETSQQVERCKDVNALMDLTVRAAPVR</sequence>
<evidence type="ECO:0000313" key="5">
    <source>
        <dbReference type="Proteomes" id="UP000318405"/>
    </source>
</evidence>
<accession>A0A556AAZ5</accession>
<dbReference type="OrthoDB" id="9797528at2"/>
<dbReference type="EMBL" id="VLTJ01000039">
    <property type="protein sequence ID" value="TSH90053.1"/>
    <property type="molecule type" value="Genomic_DNA"/>
</dbReference>
<reference evidence="4 5" key="1">
    <citation type="submission" date="2019-07" db="EMBL/GenBank/DDBJ databases">
        <title>Qingshengfaniella alkalisoli gen. nov., sp. nov., isolated from saline soil.</title>
        <authorList>
            <person name="Xu L."/>
            <person name="Huang X.-X."/>
            <person name="Sun J.-Q."/>
        </authorList>
    </citation>
    <scope>NUCLEOTIDE SEQUENCE [LARGE SCALE GENOMIC DNA]</scope>
    <source>
        <strain evidence="4 5">DSM 27279</strain>
    </source>
</reference>
<dbReference type="InterPro" id="IPR045337">
    <property type="entry name" value="MmgE_PrpD_C"/>
</dbReference>
<dbReference type="AlphaFoldDB" id="A0A556AAZ5"/>
<gene>
    <name evidence="4" type="ORF">FOZ76_19565</name>
</gene>
<dbReference type="InterPro" id="IPR036148">
    <property type="entry name" value="MmgE/PrpD_sf"/>
</dbReference>
<evidence type="ECO:0000259" key="2">
    <source>
        <dbReference type="Pfam" id="PF03972"/>
    </source>
</evidence>
<dbReference type="PANTHER" id="PTHR16943:SF8">
    <property type="entry name" value="2-METHYLCITRATE DEHYDRATASE"/>
    <property type="match status" value="1"/>
</dbReference>
<evidence type="ECO:0000313" key="4">
    <source>
        <dbReference type="EMBL" id="TSH90053.1"/>
    </source>
</evidence>
<dbReference type="GO" id="GO:0016829">
    <property type="term" value="F:lyase activity"/>
    <property type="evidence" value="ECO:0007669"/>
    <property type="project" value="InterPro"/>
</dbReference>
<dbReference type="PANTHER" id="PTHR16943">
    <property type="entry name" value="2-METHYLCITRATE DEHYDRATASE-RELATED"/>
    <property type="match status" value="1"/>
</dbReference>
<name>A0A556AAZ5_9BURK</name>
<comment type="similarity">
    <text evidence="1">Belongs to the PrpD family.</text>
</comment>
<dbReference type="Pfam" id="PF03972">
    <property type="entry name" value="MmgE_PrpD_N"/>
    <property type="match status" value="1"/>
</dbReference>
<organism evidence="4 5">
    <name type="scientific">Verticiella sediminum</name>
    <dbReference type="NCBI Taxonomy" id="1247510"/>
    <lineage>
        <taxon>Bacteria</taxon>
        <taxon>Pseudomonadati</taxon>
        <taxon>Pseudomonadota</taxon>
        <taxon>Betaproteobacteria</taxon>
        <taxon>Burkholderiales</taxon>
        <taxon>Alcaligenaceae</taxon>
        <taxon>Verticiella</taxon>
    </lineage>
</organism>
<dbReference type="Proteomes" id="UP000318405">
    <property type="component" value="Unassembled WGS sequence"/>
</dbReference>
<dbReference type="Gene3D" id="1.10.4100.10">
    <property type="entry name" value="2-methylcitrate dehydratase PrpD"/>
    <property type="match status" value="1"/>
</dbReference>
<dbReference type="Pfam" id="PF19305">
    <property type="entry name" value="MmgE_PrpD_C"/>
    <property type="match status" value="1"/>
</dbReference>
<dbReference type="InterPro" id="IPR042188">
    <property type="entry name" value="MmgE/PrpD_sf_2"/>
</dbReference>
<keyword evidence="5" id="KW-1185">Reference proteome</keyword>
<evidence type="ECO:0000259" key="3">
    <source>
        <dbReference type="Pfam" id="PF19305"/>
    </source>
</evidence>
<comment type="caution">
    <text evidence="4">The sequence shown here is derived from an EMBL/GenBank/DDBJ whole genome shotgun (WGS) entry which is preliminary data.</text>
</comment>
<evidence type="ECO:0000256" key="1">
    <source>
        <dbReference type="ARBA" id="ARBA00006174"/>
    </source>
</evidence>
<proteinExistence type="inferred from homology"/>
<dbReference type="Gene3D" id="3.30.1330.120">
    <property type="entry name" value="2-methylcitrate dehydratase PrpD"/>
    <property type="match status" value="1"/>
</dbReference>
<dbReference type="InterPro" id="IPR005656">
    <property type="entry name" value="MmgE_PrpD"/>
</dbReference>
<feature type="domain" description="MmgE/PrpD N-terminal" evidence="2">
    <location>
        <begin position="30"/>
        <end position="268"/>
    </location>
</feature>
<dbReference type="InterPro" id="IPR045336">
    <property type="entry name" value="MmgE_PrpD_N"/>
</dbReference>
<protein>
    <submittedName>
        <fullName evidence="4">MmgE/PrpD family protein</fullName>
    </submittedName>
</protein>
<dbReference type="SUPFAM" id="SSF103378">
    <property type="entry name" value="2-methylcitrate dehydratase PrpD"/>
    <property type="match status" value="1"/>
</dbReference>
<dbReference type="InterPro" id="IPR042183">
    <property type="entry name" value="MmgE/PrpD_sf_1"/>
</dbReference>